<organism evidence="1 2">
    <name type="scientific">Luteipulveratus halotolerans</name>
    <dbReference type="NCBI Taxonomy" id="1631356"/>
    <lineage>
        <taxon>Bacteria</taxon>
        <taxon>Bacillati</taxon>
        <taxon>Actinomycetota</taxon>
        <taxon>Actinomycetes</taxon>
        <taxon>Micrococcales</taxon>
        <taxon>Dermacoccaceae</taxon>
        <taxon>Luteipulveratus</taxon>
    </lineage>
</organism>
<dbReference type="InterPro" id="IPR010982">
    <property type="entry name" value="Lambda_DNA-bd_dom_sf"/>
</dbReference>
<dbReference type="Proteomes" id="UP000037397">
    <property type="component" value="Unassembled WGS sequence"/>
</dbReference>
<dbReference type="Gene3D" id="1.10.260.40">
    <property type="entry name" value="lambda repressor-like DNA-binding domains"/>
    <property type="match status" value="1"/>
</dbReference>
<dbReference type="CDD" id="cd00093">
    <property type="entry name" value="HTH_XRE"/>
    <property type="match status" value="1"/>
</dbReference>
<dbReference type="InterPro" id="IPR001387">
    <property type="entry name" value="Cro/C1-type_HTH"/>
</dbReference>
<reference evidence="2" key="1">
    <citation type="submission" date="2015-03" db="EMBL/GenBank/DDBJ databases">
        <title>Luteipulveratus halotolerans sp. nov., a novel actinobacterium (Dermacoccaceae) from Sarawak, Malaysia.</title>
        <authorList>
            <person name="Juboi H."/>
            <person name="Basik A."/>
            <person name="Shamsul S.S."/>
            <person name="Arnold P."/>
            <person name="Schmitt E.K."/>
            <person name="Sanglier J.-J."/>
            <person name="Yeo T."/>
        </authorList>
    </citation>
    <scope>NUCLEOTIDE SEQUENCE [LARGE SCALE GENOMIC DNA]</scope>
    <source>
        <strain evidence="2">C296001</strain>
    </source>
</reference>
<protein>
    <recommendedName>
        <fullName evidence="3">Antitoxin Xre/MbcA/ParS-like toxin-binding domain-containing protein</fullName>
    </recommendedName>
</protein>
<gene>
    <name evidence="1" type="ORF">VV01_01255</name>
</gene>
<evidence type="ECO:0000313" key="1">
    <source>
        <dbReference type="EMBL" id="KNX36087.1"/>
    </source>
</evidence>
<dbReference type="EMBL" id="LAIR01000002">
    <property type="protein sequence ID" value="KNX36087.1"/>
    <property type="molecule type" value="Genomic_DNA"/>
</dbReference>
<evidence type="ECO:0008006" key="3">
    <source>
        <dbReference type="Google" id="ProtNLM"/>
    </source>
</evidence>
<dbReference type="SUPFAM" id="SSF47413">
    <property type="entry name" value="lambda repressor-like DNA-binding domains"/>
    <property type="match status" value="1"/>
</dbReference>
<evidence type="ECO:0000313" key="2">
    <source>
        <dbReference type="Proteomes" id="UP000037397"/>
    </source>
</evidence>
<comment type="caution">
    <text evidence="1">The sequence shown here is derived from an EMBL/GenBank/DDBJ whole genome shotgun (WGS) entry which is preliminary data.</text>
</comment>
<name>A0A0L6CE55_9MICO</name>
<proteinExistence type="predicted"/>
<sequence length="110" mass="12193">MDSTTFVQVMQEIGTAGLSQTEVARAVGASPRTVQTWAAGSNQPRGVRAQRLLDVRLMVQKLGDIYTAEGIRIWLHSRNEHLGLTRPIDRLSQGDVDEVLREVESLHGGW</sequence>
<accession>A0A0L6CE55</accession>
<dbReference type="GO" id="GO:0003677">
    <property type="term" value="F:DNA binding"/>
    <property type="evidence" value="ECO:0007669"/>
    <property type="project" value="InterPro"/>
</dbReference>
<keyword evidence="2" id="KW-1185">Reference proteome</keyword>
<dbReference type="AlphaFoldDB" id="A0A0L6CE55"/>